<protein>
    <submittedName>
        <fullName evidence="4">TRAP-type C4-dicarboxylate transport system substrate-binding protein</fullName>
    </submittedName>
</protein>
<feature type="compositionally biased region" description="Gly residues" evidence="3">
    <location>
        <begin position="36"/>
        <end position="52"/>
    </location>
</feature>
<dbReference type="OrthoDB" id="342744at2157"/>
<keyword evidence="1" id="KW-0732">Signal</keyword>
<dbReference type="Gene3D" id="3.40.190.170">
    <property type="entry name" value="Bacterial extracellular solute-binding protein, family 7"/>
    <property type="match status" value="1"/>
</dbReference>
<dbReference type="NCBIfam" id="NF037995">
    <property type="entry name" value="TRAP_S1"/>
    <property type="match status" value="1"/>
</dbReference>
<dbReference type="Pfam" id="PF03480">
    <property type="entry name" value="DctP"/>
    <property type="match status" value="1"/>
</dbReference>
<dbReference type="InterPro" id="IPR038404">
    <property type="entry name" value="TRAP_DctP_sf"/>
</dbReference>
<dbReference type="AlphaFoldDB" id="A0A419W107"/>
<evidence type="ECO:0000256" key="2">
    <source>
        <dbReference type="SAM" id="Coils"/>
    </source>
</evidence>
<dbReference type="CDD" id="cd13603">
    <property type="entry name" value="PBP2_TRAP_Siap_TeaA_like"/>
    <property type="match status" value="1"/>
</dbReference>
<dbReference type="PANTHER" id="PTHR33376:SF4">
    <property type="entry name" value="SIALIC ACID-BINDING PERIPLASMIC PROTEIN SIAP"/>
    <property type="match status" value="1"/>
</dbReference>
<keyword evidence="2" id="KW-0175">Coiled coil</keyword>
<evidence type="ECO:0000313" key="4">
    <source>
        <dbReference type="EMBL" id="RKD89177.1"/>
    </source>
</evidence>
<evidence type="ECO:0000313" key="5">
    <source>
        <dbReference type="Proteomes" id="UP000283805"/>
    </source>
</evidence>
<name>A0A419W107_9EURY</name>
<reference evidence="4 5" key="1">
    <citation type="submission" date="2018-09" db="EMBL/GenBank/DDBJ databases">
        <title>Genomic Encyclopedia of Archaeal and Bacterial Type Strains, Phase II (KMG-II): from individual species to whole genera.</title>
        <authorList>
            <person name="Goeker M."/>
        </authorList>
    </citation>
    <scope>NUCLEOTIDE SEQUENCE [LARGE SCALE GENOMIC DNA]</scope>
    <source>
        <strain evidence="4 5">DSM 13151</strain>
    </source>
</reference>
<keyword evidence="5" id="KW-1185">Reference proteome</keyword>
<gene>
    <name evidence="4" type="ORF">ATJ93_4004</name>
</gene>
<accession>A0A419W107</accession>
<dbReference type="EMBL" id="RAPO01000004">
    <property type="protein sequence ID" value="RKD89177.1"/>
    <property type="molecule type" value="Genomic_DNA"/>
</dbReference>
<feature type="region of interest" description="Disordered" evidence="3">
    <location>
        <begin position="29"/>
        <end position="53"/>
    </location>
</feature>
<dbReference type="InterPro" id="IPR018389">
    <property type="entry name" value="DctP_fam"/>
</dbReference>
<proteinExistence type="predicted"/>
<evidence type="ECO:0000256" key="3">
    <source>
        <dbReference type="SAM" id="MobiDB-lite"/>
    </source>
</evidence>
<comment type="caution">
    <text evidence="4">The sequence shown here is derived from an EMBL/GenBank/DDBJ whole genome shotgun (WGS) entry which is preliminary data.</text>
</comment>
<feature type="coiled-coil region" evidence="2">
    <location>
        <begin position="289"/>
        <end position="316"/>
    </location>
</feature>
<dbReference type="PROSITE" id="PS51318">
    <property type="entry name" value="TAT"/>
    <property type="match status" value="1"/>
</dbReference>
<evidence type="ECO:0000256" key="1">
    <source>
        <dbReference type="ARBA" id="ARBA00022729"/>
    </source>
</evidence>
<dbReference type="InterPro" id="IPR006311">
    <property type="entry name" value="TAT_signal"/>
</dbReference>
<dbReference type="PANTHER" id="PTHR33376">
    <property type="match status" value="1"/>
</dbReference>
<organism evidence="4 5">
    <name type="scientific">Halopiger aswanensis</name>
    <dbReference type="NCBI Taxonomy" id="148449"/>
    <lineage>
        <taxon>Archaea</taxon>
        <taxon>Methanobacteriati</taxon>
        <taxon>Methanobacteriota</taxon>
        <taxon>Stenosarchaea group</taxon>
        <taxon>Halobacteria</taxon>
        <taxon>Halobacteriales</taxon>
        <taxon>Natrialbaceae</taxon>
        <taxon>Halopiger</taxon>
    </lineage>
</organism>
<sequence>MSDSSLGIDRRSLLKGVGTGAVALTAGCAGQEDSNGNGGTGNGNGGNGGGGDVQMTIASTFEPGHILVQAAENFQERIEEESDGDIAVEISPGGAYGSEDEIGEIVSQGGVEAHSAGSFPYFQFASEYWFFGCPFVLSDYDQLLSVLESDEMQEAHDALVENGNQRPIGQQIYRGARHFTSNTPIRTPDDVDGLNLRLPELDPWVQIWEEVGASPTPVALDELYSALEQGTADASEGGAEQISSFNLHEVQSHLSLTGHLIANGNIYINESFYQGLDETYQDLIMEVGQEATQEAAEESQNREEELIDELESEGMEIVDDVDNEAFQAEAEPAVEQLFEDTWAFDWDTVRNM</sequence>
<dbReference type="GO" id="GO:0055085">
    <property type="term" value="P:transmembrane transport"/>
    <property type="evidence" value="ECO:0007669"/>
    <property type="project" value="InterPro"/>
</dbReference>
<dbReference type="Proteomes" id="UP000283805">
    <property type="component" value="Unassembled WGS sequence"/>
</dbReference>